<organism evidence="1 2">
    <name type="scientific">Cinchona calisaya</name>
    <dbReference type="NCBI Taxonomy" id="153742"/>
    <lineage>
        <taxon>Eukaryota</taxon>
        <taxon>Viridiplantae</taxon>
        <taxon>Streptophyta</taxon>
        <taxon>Embryophyta</taxon>
        <taxon>Tracheophyta</taxon>
        <taxon>Spermatophyta</taxon>
        <taxon>Magnoliopsida</taxon>
        <taxon>eudicotyledons</taxon>
        <taxon>Gunneridae</taxon>
        <taxon>Pentapetalae</taxon>
        <taxon>asterids</taxon>
        <taxon>lamiids</taxon>
        <taxon>Gentianales</taxon>
        <taxon>Rubiaceae</taxon>
        <taxon>Cinchonoideae</taxon>
        <taxon>Cinchoneae</taxon>
        <taxon>Cinchona</taxon>
    </lineage>
</organism>
<evidence type="ECO:0000313" key="2">
    <source>
        <dbReference type="Proteomes" id="UP001630127"/>
    </source>
</evidence>
<keyword evidence="2" id="KW-1185">Reference proteome</keyword>
<proteinExistence type="predicted"/>
<sequence length="110" mass="11809">MANSFSARVDIEGDAAQVNNGILEEQDDMSKYGHLLDEIGNDLIPHRPTPPMELTCFRNNSAVGSLITGVLPIVSSIFTRERDGGGDLTIMSGVKGAEKVLILNSIILAR</sequence>
<name>A0ABD2YWP5_9GENT</name>
<protein>
    <submittedName>
        <fullName evidence="1">Uncharacterized protein</fullName>
    </submittedName>
</protein>
<dbReference type="AlphaFoldDB" id="A0ABD2YWP5"/>
<accession>A0ABD2YWP5</accession>
<reference evidence="1 2" key="1">
    <citation type="submission" date="2024-11" db="EMBL/GenBank/DDBJ databases">
        <title>A near-complete genome assembly of Cinchona calisaya.</title>
        <authorList>
            <person name="Lian D.C."/>
            <person name="Zhao X.W."/>
            <person name="Wei L."/>
        </authorList>
    </citation>
    <scope>NUCLEOTIDE SEQUENCE [LARGE SCALE GENOMIC DNA]</scope>
    <source>
        <tissue evidence="1">Nenye</tissue>
    </source>
</reference>
<evidence type="ECO:0000313" key="1">
    <source>
        <dbReference type="EMBL" id="KAL3510525.1"/>
    </source>
</evidence>
<dbReference type="EMBL" id="JBJUIK010000012">
    <property type="protein sequence ID" value="KAL3510525.1"/>
    <property type="molecule type" value="Genomic_DNA"/>
</dbReference>
<dbReference type="Proteomes" id="UP001630127">
    <property type="component" value="Unassembled WGS sequence"/>
</dbReference>
<gene>
    <name evidence="1" type="ORF">ACH5RR_029926</name>
</gene>
<comment type="caution">
    <text evidence="1">The sequence shown here is derived from an EMBL/GenBank/DDBJ whole genome shotgun (WGS) entry which is preliminary data.</text>
</comment>